<evidence type="ECO:0000313" key="3">
    <source>
        <dbReference type="Proteomes" id="UP000515312"/>
    </source>
</evidence>
<dbReference type="Proteomes" id="UP000515312">
    <property type="component" value="Chromosome"/>
</dbReference>
<dbReference type="InterPro" id="IPR003959">
    <property type="entry name" value="ATPase_AAA_core"/>
</dbReference>
<dbReference type="GO" id="GO:0005524">
    <property type="term" value="F:ATP binding"/>
    <property type="evidence" value="ECO:0007669"/>
    <property type="project" value="InterPro"/>
</dbReference>
<dbReference type="Pfam" id="PF00004">
    <property type="entry name" value="AAA"/>
    <property type="match status" value="1"/>
</dbReference>
<dbReference type="GO" id="GO:0016887">
    <property type="term" value="F:ATP hydrolysis activity"/>
    <property type="evidence" value="ECO:0007669"/>
    <property type="project" value="InterPro"/>
</dbReference>
<keyword evidence="3" id="KW-1185">Reference proteome</keyword>
<dbReference type="InterPro" id="IPR027417">
    <property type="entry name" value="P-loop_NTPase"/>
</dbReference>
<evidence type="ECO:0000259" key="1">
    <source>
        <dbReference type="Pfam" id="PF00004"/>
    </source>
</evidence>
<dbReference type="KEGG" id="adin:H7849_09945"/>
<dbReference type="Gene3D" id="3.40.50.300">
    <property type="entry name" value="P-loop containing nucleotide triphosphate hydrolases"/>
    <property type="match status" value="1"/>
</dbReference>
<protein>
    <submittedName>
        <fullName evidence="2">AAA family ATPase</fullName>
    </submittedName>
</protein>
<proteinExistence type="predicted"/>
<name>A0A7G8BNR5_9BACT</name>
<dbReference type="AlphaFoldDB" id="A0A7G8BNR5"/>
<reference evidence="2 3" key="1">
    <citation type="submission" date="2020-08" db="EMBL/GenBank/DDBJ databases">
        <title>Edaphobacter telluris sp. nov. and Acidobacterium dinghuensis sp. nov., two acidobacteria isolated from forest soil.</title>
        <authorList>
            <person name="Fu J."/>
            <person name="Qiu L."/>
        </authorList>
    </citation>
    <scope>NUCLEOTIDE SEQUENCE [LARGE SCALE GENOMIC DNA]</scope>
    <source>
        <strain evidence="2">4Y35</strain>
    </source>
</reference>
<accession>A0A7G8BNR5</accession>
<organism evidence="2 3">
    <name type="scientific">Alloacidobacterium dinghuense</name>
    <dbReference type="NCBI Taxonomy" id="2763107"/>
    <lineage>
        <taxon>Bacteria</taxon>
        <taxon>Pseudomonadati</taxon>
        <taxon>Acidobacteriota</taxon>
        <taxon>Terriglobia</taxon>
        <taxon>Terriglobales</taxon>
        <taxon>Acidobacteriaceae</taxon>
        <taxon>Alloacidobacterium</taxon>
    </lineage>
</organism>
<feature type="domain" description="ATPase AAA-type core" evidence="1">
    <location>
        <begin position="69"/>
        <end position="135"/>
    </location>
</feature>
<gene>
    <name evidence="2" type="ORF">H7849_09945</name>
</gene>
<dbReference type="RefSeq" id="WP_186746152.1">
    <property type="nucleotide sequence ID" value="NZ_CP060394.1"/>
</dbReference>
<sequence>MSALPCIKASYFYAEPDPARLRAEQQCRDSWRDLSLPLPLPEAQVIALCKIATHLNFKGANASSCLIAIFTGQDAAGKLMAAEALAYEVQRTLYRIDLSEIGEFLAEDGKRRLTQMVAAARTENAILIIDNADDLPGPLLKLLAAYSGLSILMTDASHERSSPMYRSAHYVVDFPFQTETE</sequence>
<evidence type="ECO:0000313" key="2">
    <source>
        <dbReference type="EMBL" id="QNI34185.1"/>
    </source>
</evidence>
<dbReference type="SUPFAM" id="SSF52540">
    <property type="entry name" value="P-loop containing nucleoside triphosphate hydrolases"/>
    <property type="match status" value="1"/>
</dbReference>
<dbReference type="EMBL" id="CP060394">
    <property type="protein sequence ID" value="QNI34185.1"/>
    <property type="molecule type" value="Genomic_DNA"/>
</dbReference>